<dbReference type="AlphaFoldDB" id="A0A0A1WAP5"/>
<protein>
    <recommendedName>
        <fullName evidence="8">VIT family protein</fullName>
    </recommendedName>
</protein>
<evidence type="ECO:0000256" key="1">
    <source>
        <dbReference type="ARBA" id="ARBA00004127"/>
    </source>
</evidence>
<evidence type="ECO:0000313" key="7">
    <source>
        <dbReference type="Proteomes" id="UP000032305"/>
    </source>
</evidence>
<feature type="transmembrane region" description="Helical" evidence="5">
    <location>
        <begin position="210"/>
        <end position="231"/>
    </location>
</feature>
<dbReference type="InterPro" id="IPR008217">
    <property type="entry name" value="Ccc1_fam"/>
</dbReference>
<evidence type="ECO:0000256" key="5">
    <source>
        <dbReference type="SAM" id="Phobius"/>
    </source>
</evidence>
<dbReference type="CDD" id="cd02432">
    <property type="entry name" value="Nodulin-21_like_1"/>
    <property type="match status" value="1"/>
</dbReference>
<dbReference type="GO" id="GO:0005384">
    <property type="term" value="F:manganese ion transmembrane transporter activity"/>
    <property type="evidence" value="ECO:0007669"/>
    <property type="project" value="InterPro"/>
</dbReference>
<dbReference type="Pfam" id="PF01988">
    <property type="entry name" value="VIT1"/>
    <property type="match status" value="1"/>
</dbReference>
<evidence type="ECO:0000256" key="2">
    <source>
        <dbReference type="ARBA" id="ARBA00022692"/>
    </source>
</evidence>
<keyword evidence="2 5" id="KW-0812">Transmembrane</keyword>
<feature type="transmembrane region" description="Helical" evidence="5">
    <location>
        <begin position="179"/>
        <end position="198"/>
    </location>
</feature>
<keyword evidence="3 5" id="KW-1133">Transmembrane helix</keyword>
<name>A0A0A1WAP5_9SPHN</name>
<evidence type="ECO:0000313" key="6">
    <source>
        <dbReference type="EMBL" id="GAM02540.1"/>
    </source>
</evidence>
<dbReference type="GO" id="GO:0012505">
    <property type="term" value="C:endomembrane system"/>
    <property type="evidence" value="ECO:0007669"/>
    <property type="project" value="UniProtKB-SubCell"/>
</dbReference>
<reference evidence="6 7" key="1">
    <citation type="submission" date="2014-11" db="EMBL/GenBank/DDBJ databases">
        <title>Whole genome shotgun sequence of Sphingomonas parapaucimobilis NBRC 15100.</title>
        <authorList>
            <person name="Katano-Makiyama Y."/>
            <person name="Hosoyama A."/>
            <person name="Hashimoto M."/>
            <person name="Hosoyama Y."/>
            <person name="Noguchi M."/>
            <person name="Numata M."/>
            <person name="Tsuchikane K."/>
            <person name="Hirakata S."/>
            <person name="Uohara A."/>
            <person name="Shimodaira J."/>
            <person name="Ohji S."/>
            <person name="Ichikawa N."/>
            <person name="Kimura A."/>
            <person name="Yamazoe A."/>
            <person name="Fujita N."/>
        </authorList>
    </citation>
    <scope>NUCLEOTIDE SEQUENCE [LARGE SCALE GENOMIC DNA]</scope>
    <source>
        <strain evidence="6 7">NBRC 15100</strain>
    </source>
</reference>
<evidence type="ECO:0000256" key="3">
    <source>
        <dbReference type="ARBA" id="ARBA00022989"/>
    </source>
</evidence>
<dbReference type="OrthoDB" id="9789677at2"/>
<feature type="transmembrane region" description="Helical" evidence="5">
    <location>
        <begin position="20"/>
        <end position="44"/>
    </location>
</feature>
<organism evidence="6 7">
    <name type="scientific">Sphingomonas parapaucimobilis NBRC 15100</name>
    <dbReference type="NCBI Taxonomy" id="1219049"/>
    <lineage>
        <taxon>Bacteria</taxon>
        <taxon>Pseudomonadati</taxon>
        <taxon>Pseudomonadota</taxon>
        <taxon>Alphaproteobacteria</taxon>
        <taxon>Sphingomonadales</taxon>
        <taxon>Sphingomonadaceae</taxon>
        <taxon>Sphingomonas</taxon>
    </lineage>
</organism>
<dbReference type="RefSeq" id="WP_042490597.1">
    <property type="nucleotide sequence ID" value="NZ_BBPI01000090.1"/>
</dbReference>
<dbReference type="PANTHER" id="PTHR31851">
    <property type="entry name" value="FE(2+)/MN(2+) TRANSPORTER PCL1"/>
    <property type="match status" value="1"/>
</dbReference>
<feature type="transmembrane region" description="Helical" evidence="5">
    <location>
        <begin position="50"/>
        <end position="70"/>
    </location>
</feature>
<feature type="transmembrane region" description="Helical" evidence="5">
    <location>
        <begin position="153"/>
        <end position="173"/>
    </location>
</feature>
<dbReference type="GO" id="GO:0030026">
    <property type="term" value="P:intracellular manganese ion homeostasis"/>
    <property type="evidence" value="ECO:0007669"/>
    <property type="project" value="InterPro"/>
</dbReference>
<dbReference type="eggNOG" id="COG1814">
    <property type="taxonomic scope" value="Bacteria"/>
</dbReference>
<proteinExistence type="predicted"/>
<keyword evidence="7" id="KW-1185">Reference proteome</keyword>
<accession>A0A0A1WAP5</accession>
<evidence type="ECO:0008006" key="8">
    <source>
        <dbReference type="Google" id="ProtNLM"/>
    </source>
</evidence>
<dbReference type="Proteomes" id="UP000032305">
    <property type="component" value="Unassembled WGS sequence"/>
</dbReference>
<comment type="caution">
    <text evidence="6">The sequence shown here is derived from an EMBL/GenBank/DDBJ whole genome shotgun (WGS) entry which is preliminary data.</text>
</comment>
<keyword evidence="4 5" id="KW-0472">Membrane</keyword>
<sequence>MSQTTIHAMGEQHLVHRTGWLRAAVLGANDGIISVSSLIVGVAAAPGATAGAVLVAGIAALVGGALSMAAGEYVSVSSQADTEQADLAREAAELVRAPLAETRELAAIYEQRGVEAGLAQQVAEQMMAHDALGAHRRDELGLADDGGSNPLQAALFSAGAFSAGAILPVLAAALSPHAWVLYLTPATALVLLAVLGALGAKAGGAPVVRAIVRVVLLGALAMGVTALIGTLTGTFV</sequence>
<dbReference type="EMBL" id="BBPI01000090">
    <property type="protein sequence ID" value="GAM02540.1"/>
    <property type="molecule type" value="Genomic_DNA"/>
</dbReference>
<gene>
    <name evidence="6" type="ORF">SP5_090_00040</name>
</gene>
<evidence type="ECO:0000256" key="4">
    <source>
        <dbReference type="ARBA" id="ARBA00023136"/>
    </source>
</evidence>
<comment type="subcellular location">
    <subcellularLocation>
        <location evidence="1">Endomembrane system</location>
        <topology evidence="1">Multi-pass membrane protein</topology>
    </subcellularLocation>
</comment>